<proteinExistence type="inferred from homology"/>
<evidence type="ECO:0000256" key="4">
    <source>
        <dbReference type="ARBA" id="ARBA00023033"/>
    </source>
</evidence>
<evidence type="ECO:0000256" key="3">
    <source>
        <dbReference type="ARBA" id="ARBA00023002"/>
    </source>
</evidence>
<keyword evidence="3" id="KW-0560">Oxidoreductase</keyword>
<keyword evidence="4" id="KW-0503">Monooxygenase</keyword>
<sequence>MNSALHQKQRIRQAASAFDSQRSSTSHTGDSLVTNILGSNLTCGIFDHFDEDGRSIADQYADRLVLAETYDRLGFYAYHLAEHHCTPHGRSPSPNLFLSSVIQRTRRLRVGQLVMLLNLYHPLRAFEEICMLDHLSNGRLEVGIGRGSLPMELTYFGVNADVAPSRYEEASQILLNAMNGGVLNYRGQHFVLDGVPLTLSPHQRPHPPTWVATNRLESASWAAANGANLACVGPSSVVRKVSDVFRAHEKTKRLAEGGDRFIALLRMIVIGRSEAEAYSLAAPAYERWLTSFKFLYELNDLSLPANLPPTFEAAIESELCVVGTQASVRQTVLHHLEEAGANYLLCQPAFGNLPVDAAVNTAAAIHSEFIAPEG</sequence>
<feature type="domain" description="Luciferase-like" evidence="5">
    <location>
        <begin position="44"/>
        <end position="342"/>
    </location>
</feature>
<comment type="caution">
    <text evidence="6">The sequence shown here is derived from an EMBL/GenBank/DDBJ whole genome shotgun (WGS) entry which is preliminary data.</text>
</comment>
<comment type="similarity">
    <text evidence="1">Belongs to the bacterial luciferase oxidoreductase family.</text>
</comment>
<dbReference type="GO" id="GO:0016705">
    <property type="term" value="F:oxidoreductase activity, acting on paired donors, with incorporation or reduction of molecular oxygen"/>
    <property type="evidence" value="ECO:0007669"/>
    <property type="project" value="InterPro"/>
</dbReference>
<dbReference type="EMBL" id="PGVG01000019">
    <property type="protein sequence ID" value="PJG53057.1"/>
    <property type="molecule type" value="Genomic_DNA"/>
</dbReference>
<dbReference type="Pfam" id="PF00296">
    <property type="entry name" value="Bac_luciferase"/>
    <property type="match status" value="1"/>
</dbReference>
<name>A0A2M8R5F6_9BRAD</name>
<accession>A0A2M8R5F6</accession>
<dbReference type="PANTHER" id="PTHR30137:SF16">
    <property type="entry name" value="BLL0895 PROTEIN"/>
    <property type="match status" value="1"/>
</dbReference>
<evidence type="ECO:0000256" key="2">
    <source>
        <dbReference type="ARBA" id="ARBA00022630"/>
    </source>
</evidence>
<keyword evidence="7" id="KW-1185">Reference proteome</keyword>
<dbReference type="AlphaFoldDB" id="A0A2M8R5F6"/>
<dbReference type="PANTHER" id="PTHR30137">
    <property type="entry name" value="LUCIFERASE-LIKE MONOOXYGENASE"/>
    <property type="match status" value="1"/>
</dbReference>
<dbReference type="GO" id="GO:0004497">
    <property type="term" value="F:monooxygenase activity"/>
    <property type="evidence" value="ECO:0007669"/>
    <property type="project" value="UniProtKB-KW"/>
</dbReference>
<reference evidence="6 7" key="1">
    <citation type="submission" date="2017-11" db="EMBL/GenBank/DDBJ databases">
        <title>Bradyrhizobium forestalis sp. nov., an efficient nitrogen-fixing bacterium isolated from nodules of forest legume species in the Amazon.</title>
        <authorList>
            <person name="Costa E.M."/>
            <person name="Guimaraes A."/>
            <person name="Carvalho T.S."/>
            <person name="Rodrigues T.L."/>
            <person name="Ribeiro P.R.A."/>
            <person name="Lebbe L."/>
            <person name="Willems A."/>
            <person name="Moreira F.M.S."/>
        </authorList>
    </citation>
    <scope>NUCLEOTIDE SEQUENCE [LARGE SCALE GENOMIC DNA]</scope>
    <source>
        <strain evidence="6 7">INPA54B</strain>
    </source>
</reference>
<dbReference type="InterPro" id="IPR011251">
    <property type="entry name" value="Luciferase-like_dom"/>
</dbReference>
<dbReference type="GO" id="GO:0005829">
    <property type="term" value="C:cytosol"/>
    <property type="evidence" value="ECO:0007669"/>
    <property type="project" value="TreeGrafter"/>
</dbReference>
<protein>
    <submittedName>
        <fullName evidence="6">LLM class flavin-dependent oxidoreductase</fullName>
    </submittedName>
</protein>
<evidence type="ECO:0000259" key="5">
    <source>
        <dbReference type="Pfam" id="PF00296"/>
    </source>
</evidence>
<dbReference type="OrthoDB" id="9804736at2"/>
<evidence type="ECO:0000256" key="1">
    <source>
        <dbReference type="ARBA" id="ARBA00010426"/>
    </source>
</evidence>
<dbReference type="SUPFAM" id="SSF51679">
    <property type="entry name" value="Bacterial luciferase-like"/>
    <property type="match status" value="1"/>
</dbReference>
<organism evidence="6 7">
    <name type="scientific">Bradyrhizobium forestalis</name>
    <dbReference type="NCBI Taxonomy" id="1419263"/>
    <lineage>
        <taxon>Bacteria</taxon>
        <taxon>Pseudomonadati</taxon>
        <taxon>Pseudomonadota</taxon>
        <taxon>Alphaproteobacteria</taxon>
        <taxon>Hyphomicrobiales</taxon>
        <taxon>Nitrobacteraceae</taxon>
        <taxon>Bradyrhizobium</taxon>
    </lineage>
</organism>
<dbReference type="InterPro" id="IPR036661">
    <property type="entry name" value="Luciferase-like_sf"/>
</dbReference>
<evidence type="ECO:0000313" key="7">
    <source>
        <dbReference type="Proteomes" id="UP000231194"/>
    </source>
</evidence>
<gene>
    <name evidence="6" type="ORF">CVM73_21945</name>
</gene>
<dbReference type="Proteomes" id="UP000231194">
    <property type="component" value="Unassembled WGS sequence"/>
</dbReference>
<dbReference type="Gene3D" id="3.20.20.30">
    <property type="entry name" value="Luciferase-like domain"/>
    <property type="match status" value="1"/>
</dbReference>
<keyword evidence="2" id="KW-0285">Flavoprotein</keyword>
<evidence type="ECO:0000313" key="6">
    <source>
        <dbReference type="EMBL" id="PJG53057.1"/>
    </source>
</evidence>
<dbReference type="InterPro" id="IPR050766">
    <property type="entry name" value="Bact_Lucif_Oxidored"/>
</dbReference>